<reference evidence="1" key="1">
    <citation type="submission" date="2020-04" db="EMBL/GenBank/DDBJ databases">
        <authorList>
            <person name="Alioto T."/>
            <person name="Alioto T."/>
            <person name="Gomez Garrido J."/>
        </authorList>
    </citation>
    <scope>NUCLEOTIDE SEQUENCE</scope>
    <source>
        <strain evidence="1">A484AB</strain>
    </source>
</reference>
<dbReference type="GO" id="GO:0016747">
    <property type="term" value="F:acyltransferase activity, transferring groups other than amino-acyl groups"/>
    <property type="evidence" value="ECO:0007669"/>
    <property type="project" value="InterPro"/>
</dbReference>
<protein>
    <submittedName>
        <fullName evidence="1">Nose resistant to fluoxetine 6-like</fullName>
    </submittedName>
</protein>
<proteinExistence type="predicted"/>
<dbReference type="Proteomes" id="UP001152795">
    <property type="component" value="Unassembled WGS sequence"/>
</dbReference>
<dbReference type="SMART" id="SM00703">
    <property type="entry name" value="NRF"/>
    <property type="match status" value="1"/>
</dbReference>
<dbReference type="InterPro" id="IPR002656">
    <property type="entry name" value="Acyl_transf_3_dom"/>
</dbReference>
<dbReference type="AlphaFoldDB" id="A0A7D9IKV6"/>
<dbReference type="PANTHER" id="PTHR11161:SF0">
    <property type="entry name" value="O-ACYLTRANSFERASE LIKE PROTEIN"/>
    <property type="match status" value="1"/>
</dbReference>
<organism evidence="1 2">
    <name type="scientific">Paramuricea clavata</name>
    <name type="common">Red gorgonian</name>
    <name type="synonym">Violescent sea-whip</name>
    <dbReference type="NCBI Taxonomy" id="317549"/>
    <lineage>
        <taxon>Eukaryota</taxon>
        <taxon>Metazoa</taxon>
        <taxon>Cnidaria</taxon>
        <taxon>Anthozoa</taxon>
        <taxon>Octocorallia</taxon>
        <taxon>Malacalcyonacea</taxon>
        <taxon>Plexauridae</taxon>
        <taxon>Paramuricea</taxon>
    </lineage>
</organism>
<name>A0A7D9IKV6_PARCT</name>
<comment type="caution">
    <text evidence="1">The sequence shown here is derived from an EMBL/GenBank/DDBJ whole genome shotgun (WGS) entry which is preliminary data.</text>
</comment>
<gene>
    <name evidence="1" type="ORF">PACLA_8A020212</name>
</gene>
<dbReference type="EMBL" id="CACRXK020007325">
    <property type="protein sequence ID" value="CAB4011958.1"/>
    <property type="molecule type" value="Genomic_DNA"/>
</dbReference>
<dbReference type="PANTHER" id="PTHR11161">
    <property type="entry name" value="O-ACYLTRANSFERASE"/>
    <property type="match status" value="1"/>
</dbReference>
<dbReference type="Pfam" id="PF01757">
    <property type="entry name" value="Acyl_transf_3"/>
    <property type="match status" value="1"/>
</dbReference>
<sequence length="732" mass="84063">MPVRNCTLRTMWYIKIYIVLFMVLQSQVGNTFDGFMDGASMYSSRKETFSAMVFHGVSEKCNKTLRSLNTDERWQYFDSWGKPGSGILSGNVKWFGAFDQCIGIPDAKYCLVNVLGKFRTNKTFPIWCGICIPDACNNSDVSTVVENFVENVTRRYFPSIRVVDLSCYEEPSYTTSVVFTIILCCIILACCAVGTAIEISQESFQNGKEDDYFAAQNGALKHEKDQGESSFSHEIPKVTDVMETTPLLRANKKQNGVTDSLELEPGQEKDPKPTAEDAINNTQQLKSNGLLVEFFLCFSLLRNTRDVLKTDVAPGTVTSLYGLRVMSIFWIILGHVYAFSAIDGNVENIFVLLGKVENFSMTVISNTYPAVDTFFFLSGLLLMYNVMKILKNNNGEIHWGKLYLHRFLRLTPTMMFVILFVVQLEPFVDKGPLWQRHVDEQKCDNYWWTNLLYISNFYPTNFLVDGCLLWTWYLSVDMQFFVITPVIIYLCYRYGYRGVFGTSVFLGTASIICIAVITKHYDIHSMANSMPRASPSSKMEEFNYLYIKPYCRIHPYLVGLVVGYFMHKRAFRAKQLNWPFAVIFWFIAAAVALSVIYGPFTALREDPRPWTMTEKILYNTTRHLAWGIILAWVTYACEYGYGGYVQEFLSARFWIPLGRLTYSTYLVHCALLNVMYFGYRSGLLFSTQWWAYIYCGALLLSHGIAFILVITIEYPCANLEKLLFRKNRKDQK</sequence>
<dbReference type="InterPro" id="IPR052728">
    <property type="entry name" value="O2_lipid_transport_reg"/>
</dbReference>
<dbReference type="Pfam" id="PF20146">
    <property type="entry name" value="NRF"/>
    <property type="match status" value="1"/>
</dbReference>
<evidence type="ECO:0000313" key="2">
    <source>
        <dbReference type="Proteomes" id="UP001152795"/>
    </source>
</evidence>
<accession>A0A7D9IKV6</accession>
<dbReference type="OrthoDB" id="207378at2759"/>
<dbReference type="InterPro" id="IPR006621">
    <property type="entry name" value="Nose-resist-to-fluoxetine_N"/>
</dbReference>
<evidence type="ECO:0000313" key="1">
    <source>
        <dbReference type="EMBL" id="CAB4011958.1"/>
    </source>
</evidence>
<keyword evidence="2" id="KW-1185">Reference proteome</keyword>